<evidence type="ECO:0000313" key="2">
    <source>
        <dbReference type="Proteomes" id="UP000052268"/>
    </source>
</evidence>
<dbReference type="Proteomes" id="UP000052268">
    <property type="component" value="Unassembled WGS sequence"/>
</dbReference>
<keyword evidence="2" id="KW-1185">Reference proteome</keyword>
<dbReference type="AlphaFoldDB" id="A0A0J7XYN7"/>
<accession>A0A0J7XYN7</accession>
<organism evidence="1 2">
    <name type="scientific">Novosphingobium barchaimii LL02</name>
    <dbReference type="NCBI Taxonomy" id="1114963"/>
    <lineage>
        <taxon>Bacteria</taxon>
        <taxon>Pseudomonadati</taxon>
        <taxon>Pseudomonadota</taxon>
        <taxon>Alphaproteobacteria</taxon>
        <taxon>Sphingomonadales</taxon>
        <taxon>Sphingomonadaceae</taxon>
        <taxon>Novosphingobium</taxon>
    </lineage>
</organism>
<protein>
    <submittedName>
        <fullName evidence="1">Uncharacterized protein</fullName>
    </submittedName>
</protein>
<proteinExistence type="predicted"/>
<reference evidence="1 2" key="1">
    <citation type="journal article" date="2015" name="G3 (Bethesda)">
        <title>Insights into Ongoing Evolution of the Hexachlorocyclohexane Catabolic Pathway from Comparative Genomics of Ten Sphingomonadaceae Strains.</title>
        <authorList>
            <person name="Pearce S.L."/>
            <person name="Oakeshott J.G."/>
            <person name="Pandey G."/>
        </authorList>
    </citation>
    <scope>NUCLEOTIDE SEQUENCE [LARGE SCALE GENOMIC DNA]</scope>
    <source>
        <strain evidence="1 2">LL02</strain>
    </source>
</reference>
<name>A0A0J7XYN7_9SPHN</name>
<dbReference type="PATRIC" id="fig|1114963.3.peg.1502"/>
<comment type="caution">
    <text evidence="1">The sequence shown here is derived from an EMBL/GenBank/DDBJ whole genome shotgun (WGS) entry which is preliminary data.</text>
</comment>
<gene>
    <name evidence="1" type="ORF">V474_13475</name>
</gene>
<dbReference type="EMBL" id="JACU01000004">
    <property type="protein sequence ID" value="KMS56597.1"/>
    <property type="molecule type" value="Genomic_DNA"/>
</dbReference>
<sequence length="43" mass="4717">MLHISGEDTNQLHEMEMAILATPCLSLNRAICDCIMGLLAVIM</sequence>
<evidence type="ECO:0000313" key="1">
    <source>
        <dbReference type="EMBL" id="KMS56597.1"/>
    </source>
</evidence>